<accession>A0A1K2HZ31</accession>
<name>A0A1K2HZ31_9HYPH</name>
<evidence type="ECO:0000313" key="1">
    <source>
        <dbReference type="EMBL" id="SFZ85398.1"/>
    </source>
</evidence>
<sequence length="65" mass="7026">MTLSVRTTLGLTFALLWSKSATDAPEAYDWSDFYIGVIGSGTIGNNKTSANYGAEPIEDADSDYR</sequence>
<dbReference type="EMBL" id="FPKU01000002">
    <property type="protein sequence ID" value="SFZ85398.1"/>
    <property type="molecule type" value="Genomic_DNA"/>
</dbReference>
<proteinExistence type="predicted"/>
<keyword evidence="2" id="KW-1185">Reference proteome</keyword>
<protein>
    <submittedName>
        <fullName evidence="1">Uncharacterized protein</fullName>
    </submittedName>
</protein>
<evidence type="ECO:0000313" key="2">
    <source>
        <dbReference type="Proteomes" id="UP000183447"/>
    </source>
</evidence>
<organism evidence="1 2">
    <name type="scientific">Devosia enhydra</name>
    <dbReference type="NCBI Taxonomy" id="665118"/>
    <lineage>
        <taxon>Bacteria</taxon>
        <taxon>Pseudomonadati</taxon>
        <taxon>Pseudomonadota</taxon>
        <taxon>Alphaproteobacteria</taxon>
        <taxon>Hyphomicrobiales</taxon>
        <taxon>Devosiaceae</taxon>
        <taxon>Devosia</taxon>
    </lineage>
</organism>
<dbReference type="AlphaFoldDB" id="A0A1K2HZ31"/>
<dbReference type="Proteomes" id="UP000183447">
    <property type="component" value="Unassembled WGS sequence"/>
</dbReference>
<gene>
    <name evidence="1" type="ORF">SAMN02983003_2561</name>
</gene>
<reference evidence="1 2" key="1">
    <citation type="submission" date="2016-11" db="EMBL/GenBank/DDBJ databases">
        <authorList>
            <person name="Jaros S."/>
            <person name="Januszkiewicz K."/>
            <person name="Wedrychowicz H."/>
        </authorList>
    </citation>
    <scope>NUCLEOTIDE SEQUENCE [LARGE SCALE GENOMIC DNA]</scope>
    <source>
        <strain evidence="1 2">ATCC 23634</strain>
    </source>
</reference>